<sequence>MKLAGLLRRMARAMVGMPDYDAYRAHMDSHHPDRPVMDRTQFFRDRQEARYGAKGGGHCC</sequence>
<proteinExistence type="predicted"/>
<reference evidence="1 2" key="1">
    <citation type="submission" date="2019-07" db="EMBL/GenBank/DDBJ databases">
        <title>Sphingomonas solaris sp. nov., isolated from a solar panel from Boston, Massachusetts.</title>
        <authorList>
            <person name="Tanner K."/>
            <person name="Pascual J."/>
            <person name="Mancuso C."/>
            <person name="Pereto J."/>
            <person name="Khalil A."/>
            <person name="Vilanova C."/>
        </authorList>
    </citation>
    <scope>NUCLEOTIDE SEQUENCE [LARGE SCALE GENOMIC DNA]</scope>
    <source>
        <strain evidence="1 2">R4DWN</strain>
    </source>
</reference>
<organism evidence="1 2">
    <name type="scientific">Alterirhizorhabdus solaris</name>
    <dbReference type="NCBI Taxonomy" id="2529389"/>
    <lineage>
        <taxon>Bacteria</taxon>
        <taxon>Pseudomonadati</taxon>
        <taxon>Pseudomonadota</taxon>
        <taxon>Alphaproteobacteria</taxon>
        <taxon>Sphingomonadales</taxon>
        <taxon>Rhizorhabdaceae</taxon>
        <taxon>Alterirhizorhabdus</taxon>
    </lineage>
</organism>
<accession>A0A558RA42</accession>
<dbReference type="EMBL" id="VNIM01000012">
    <property type="protein sequence ID" value="TVV76244.1"/>
    <property type="molecule type" value="Genomic_DNA"/>
</dbReference>
<name>A0A558RA42_9SPHN</name>
<dbReference type="PANTHER" id="PTHR38453">
    <property type="entry name" value="CYTOPLASMIC PROTEIN-RELATED"/>
    <property type="match status" value="1"/>
</dbReference>
<dbReference type="Pfam" id="PF04328">
    <property type="entry name" value="Sel_put"/>
    <property type="match status" value="1"/>
</dbReference>
<dbReference type="OrthoDB" id="9814284at2"/>
<dbReference type="PANTHER" id="PTHR38453:SF1">
    <property type="entry name" value="CYTOPLASMIC PROTEIN"/>
    <property type="match status" value="1"/>
</dbReference>
<keyword evidence="2" id="KW-1185">Reference proteome</keyword>
<gene>
    <name evidence="1" type="ORF">FOY91_04890</name>
</gene>
<evidence type="ECO:0000313" key="2">
    <source>
        <dbReference type="Proteomes" id="UP000318681"/>
    </source>
</evidence>
<dbReference type="AlphaFoldDB" id="A0A558RA42"/>
<evidence type="ECO:0000313" key="1">
    <source>
        <dbReference type="EMBL" id="TVV76244.1"/>
    </source>
</evidence>
<dbReference type="Proteomes" id="UP000318681">
    <property type="component" value="Unassembled WGS sequence"/>
</dbReference>
<dbReference type="InterPro" id="IPR007423">
    <property type="entry name" value="Sel_put"/>
</dbReference>
<dbReference type="RefSeq" id="WP_145148724.1">
    <property type="nucleotide sequence ID" value="NZ_VNIM01000012.1"/>
</dbReference>
<comment type="caution">
    <text evidence="1">The sequence shown here is derived from an EMBL/GenBank/DDBJ whole genome shotgun (WGS) entry which is preliminary data.</text>
</comment>
<protein>
    <submittedName>
        <fullName evidence="1">Putative selenoprotein</fullName>
    </submittedName>
</protein>